<dbReference type="GO" id="GO:0046983">
    <property type="term" value="F:protein dimerization activity"/>
    <property type="evidence" value="ECO:0007669"/>
    <property type="project" value="InterPro"/>
</dbReference>
<evidence type="ECO:0000256" key="3">
    <source>
        <dbReference type="ARBA" id="ARBA00022475"/>
    </source>
</evidence>
<dbReference type="SMART" id="SM00387">
    <property type="entry name" value="HATPase_c"/>
    <property type="match status" value="1"/>
</dbReference>
<keyword evidence="6 15" id="KW-0812">Transmembrane</keyword>
<dbReference type="CDD" id="cd06225">
    <property type="entry name" value="HAMP"/>
    <property type="match status" value="1"/>
</dbReference>
<dbReference type="SMART" id="SM00304">
    <property type="entry name" value="HAMP"/>
    <property type="match status" value="1"/>
</dbReference>
<dbReference type="GO" id="GO:0005886">
    <property type="term" value="C:plasma membrane"/>
    <property type="evidence" value="ECO:0007669"/>
    <property type="project" value="UniProtKB-SubCell"/>
</dbReference>
<evidence type="ECO:0000256" key="15">
    <source>
        <dbReference type="SAM" id="Phobius"/>
    </source>
</evidence>
<keyword evidence="4" id="KW-0597">Phosphoprotein</keyword>
<name>W4QWI3_HALA3</name>
<keyword evidence="8 13" id="KW-0418">Kinase</keyword>
<dbReference type="InterPro" id="IPR011712">
    <property type="entry name" value="Sig_transdc_His_kin_sub3_dim/P"/>
</dbReference>
<dbReference type="PANTHER" id="PTHR24421">
    <property type="entry name" value="NITRATE/NITRITE SENSOR PROTEIN NARX-RELATED"/>
    <property type="match status" value="1"/>
</dbReference>
<dbReference type="GO" id="GO:0005524">
    <property type="term" value="F:ATP binding"/>
    <property type="evidence" value="ECO:0007669"/>
    <property type="project" value="UniProtKB-UniRule"/>
</dbReference>
<keyword evidence="14" id="KW-0175">Coiled coil</keyword>
<feature type="transmembrane region" description="Helical" evidence="15">
    <location>
        <begin position="12"/>
        <end position="32"/>
    </location>
</feature>
<evidence type="ECO:0000256" key="2">
    <source>
        <dbReference type="ARBA" id="ARBA00004651"/>
    </source>
</evidence>
<dbReference type="CDD" id="cd16917">
    <property type="entry name" value="HATPase_UhpB-NarQ-NarX-like"/>
    <property type="match status" value="1"/>
</dbReference>
<dbReference type="Pfam" id="PF07730">
    <property type="entry name" value="HisKA_3"/>
    <property type="match status" value="1"/>
</dbReference>
<dbReference type="PROSITE" id="PS50885">
    <property type="entry name" value="HAMP"/>
    <property type="match status" value="1"/>
</dbReference>
<organism evidence="18 19">
    <name type="scientific">Halalkalibacter akibai (strain ATCC 43226 / DSM 21942 / CIP 109018 / JCM 9157 / 1139)</name>
    <name type="common">Bacillus akibai</name>
    <dbReference type="NCBI Taxonomy" id="1236973"/>
    <lineage>
        <taxon>Bacteria</taxon>
        <taxon>Bacillati</taxon>
        <taxon>Bacillota</taxon>
        <taxon>Bacilli</taxon>
        <taxon>Bacillales</taxon>
        <taxon>Bacillaceae</taxon>
        <taxon>Halalkalibacter</taxon>
    </lineage>
</organism>
<evidence type="ECO:0000313" key="19">
    <source>
        <dbReference type="Proteomes" id="UP000018896"/>
    </source>
</evidence>
<dbReference type="InterPro" id="IPR017202">
    <property type="entry name" value="LiaS/VraS"/>
</dbReference>
<dbReference type="InterPro" id="IPR050482">
    <property type="entry name" value="Sensor_HK_TwoCompSys"/>
</dbReference>
<feature type="transmembrane region" description="Helical" evidence="15">
    <location>
        <begin position="52"/>
        <end position="70"/>
    </location>
</feature>
<comment type="catalytic activity">
    <reaction evidence="1 13">
        <text>ATP + protein L-histidine = ADP + protein N-phospho-L-histidine.</text>
        <dbReference type="EC" id="2.7.13.3"/>
    </reaction>
</comment>
<keyword evidence="5 13" id="KW-0808">Transferase</keyword>
<dbReference type="EMBL" id="BAUV01000021">
    <property type="protein sequence ID" value="GAE35689.1"/>
    <property type="molecule type" value="Genomic_DNA"/>
</dbReference>
<dbReference type="RefSeq" id="WP_035665197.1">
    <property type="nucleotide sequence ID" value="NZ_BAUV01000021.1"/>
</dbReference>
<evidence type="ECO:0000256" key="9">
    <source>
        <dbReference type="ARBA" id="ARBA00022840"/>
    </source>
</evidence>
<feature type="domain" description="Histidine kinase" evidence="16">
    <location>
        <begin position="152"/>
        <end position="346"/>
    </location>
</feature>
<evidence type="ECO:0000256" key="5">
    <source>
        <dbReference type="ARBA" id="ARBA00022679"/>
    </source>
</evidence>
<evidence type="ECO:0000259" key="17">
    <source>
        <dbReference type="PROSITE" id="PS50885"/>
    </source>
</evidence>
<dbReference type="AlphaFoldDB" id="W4QWI3"/>
<evidence type="ECO:0000256" key="13">
    <source>
        <dbReference type="PIRNR" id="PIRNR037431"/>
    </source>
</evidence>
<keyword evidence="10 15" id="KW-1133">Transmembrane helix</keyword>
<keyword evidence="7 13" id="KW-0547">Nucleotide-binding</keyword>
<comment type="subcellular location">
    <subcellularLocation>
        <location evidence="2 13">Cell membrane</location>
        <topology evidence="2 13">Multi-pass membrane protein</topology>
    </subcellularLocation>
</comment>
<evidence type="ECO:0000256" key="10">
    <source>
        <dbReference type="ARBA" id="ARBA00022989"/>
    </source>
</evidence>
<evidence type="ECO:0000259" key="16">
    <source>
        <dbReference type="PROSITE" id="PS50109"/>
    </source>
</evidence>
<comment type="caution">
    <text evidence="18">The sequence shown here is derived from an EMBL/GenBank/DDBJ whole genome shotgun (WGS) entry which is preliminary data.</text>
</comment>
<keyword evidence="19" id="KW-1185">Reference proteome</keyword>
<keyword evidence="3 13" id="KW-1003">Cell membrane</keyword>
<evidence type="ECO:0000256" key="1">
    <source>
        <dbReference type="ARBA" id="ARBA00000085"/>
    </source>
</evidence>
<sequence>MKKQLARLQWQFIRHSLVGIGLISFFFLFLITYEDNRGLLLAIDRQILGVPILMWMVVIVLLTGLISGYIQANPMKRKIDQLIHGAVRFERGTFSHRIEVEGDDELAELSERMNGMAENIEKQVASLQRLSAERAEMQETVKKAAVTEERQRLARDLHDAVSQQLFAISMMTAAIKQNIEGVSKGTIDQILMVEKMANTAQAEMRALLLHLRPAHLEGKSLEAGLNQLFEELNQKHDMNVIVNIEDELDIPKGIEDQLFRMMQEAISNVLRHSKADQLEFHLKETSQELKIKLIDNGIGFDPKLVQAGSYGLHTMRERITEIGGTLQIVSVQGKGTQIEANLPIAWKGGKHD</sequence>
<evidence type="ECO:0000256" key="6">
    <source>
        <dbReference type="ARBA" id="ARBA00022692"/>
    </source>
</evidence>
<evidence type="ECO:0000256" key="4">
    <source>
        <dbReference type="ARBA" id="ARBA00022553"/>
    </source>
</evidence>
<dbReference type="PANTHER" id="PTHR24421:SF37">
    <property type="entry name" value="SENSOR HISTIDINE KINASE NARS"/>
    <property type="match status" value="1"/>
</dbReference>
<dbReference type="InterPro" id="IPR003660">
    <property type="entry name" value="HAMP_dom"/>
</dbReference>
<dbReference type="STRING" id="1236973.JCM9157_2806"/>
<evidence type="ECO:0000313" key="18">
    <source>
        <dbReference type="EMBL" id="GAE35689.1"/>
    </source>
</evidence>
<dbReference type="EC" id="2.7.13.3" evidence="13"/>
<keyword evidence="12 13" id="KW-0472">Membrane</keyword>
<dbReference type="InterPro" id="IPR005467">
    <property type="entry name" value="His_kinase_dom"/>
</dbReference>
<dbReference type="PROSITE" id="PS50109">
    <property type="entry name" value="HIS_KIN"/>
    <property type="match status" value="1"/>
</dbReference>
<dbReference type="Pfam" id="PF02518">
    <property type="entry name" value="HATPase_c"/>
    <property type="match status" value="1"/>
</dbReference>
<dbReference type="PIRSF" id="PIRSF037431">
    <property type="entry name" value="STHK_LiaS"/>
    <property type="match status" value="1"/>
</dbReference>
<dbReference type="OrthoDB" id="9795828at2"/>
<evidence type="ECO:0000256" key="14">
    <source>
        <dbReference type="SAM" id="Coils"/>
    </source>
</evidence>
<feature type="coiled-coil region" evidence="14">
    <location>
        <begin position="110"/>
        <end position="147"/>
    </location>
</feature>
<keyword evidence="11 13" id="KW-0902">Two-component regulatory system</keyword>
<dbReference type="InterPro" id="IPR036890">
    <property type="entry name" value="HATPase_C_sf"/>
</dbReference>
<proteinExistence type="predicted"/>
<feature type="domain" description="HAMP" evidence="17">
    <location>
        <begin position="73"/>
        <end position="125"/>
    </location>
</feature>
<evidence type="ECO:0000256" key="12">
    <source>
        <dbReference type="ARBA" id="ARBA00023136"/>
    </source>
</evidence>
<dbReference type="Gene3D" id="3.30.565.10">
    <property type="entry name" value="Histidine kinase-like ATPase, C-terminal domain"/>
    <property type="match status" value="1"/>
</dbReference>
<keyword evidence="9 13" id="KW-0067">ATP-binding</keyword>
<dbReference type="Pfam" id="PF00672">
    <property type="entry name" value="HAMP"/>
    <property type="match status" value="1"/>
</dbReference>
<dbReference type="GO" id="GO:0000155">
    <property type="term" value="F:phosphorelay sensor kinase activity"/>
    <property type="evidence" value="ECO:0007669"/>
    <property type="project" value="UniProtKB-UniRule"/>
</dbReference>
<dbReference type="Gene3D" id="1.20.5.1930">
    <property type="match status" value="1"/>
</dbReference>
<dbReference type="Proteomes" id="UP000018896">
    <property type="component" value="Unassembled WGS sequence"/>
</dbReference>
<protein>
    <recommendedName>
        <fullName evidence="13">Sensor histidine kinase</fullName>
        <ecNumber evidence="13">2.7.13.3</ecNumber>
    </recommendedName>
</protein>
<dbReference type="eggNOG" id="COG4585">
    <property type="taxonomic scope" value="Bacteria"/>
</dbReference>
<dbReference type="SUPFAM" id="SSF158472">
    <property type="entry name" value="HAMP domain-like"/>
    <property type="match status" value="1"/>
</dbReference>
<evidence type="ECO:0000256" key="7">
    <source>
        <dbReference type="ARBA" id="ARBA00022741"/>
    </source>
</evidence>
<evidence type="ECO:0000256" key="11">
    <source>
        <dbReference type="ARBA" id="ARBA00023012"/>
    </source>
</evidence>
<dbReference type="SUPFAM" id="SSF55874">
    <property type="entry name" value="ATPase domain of HSP90 chaperone/DNA topoisomerase II/histidine kinase"/>
    <property type="match status" value="1"/>
</dbReference>
<reference evidence="18 19" key="1">
    <citation type="journal article" date="2014" name="Genome Announc.">
        <title>Draft Genome Sequences of Three Alkaliphilic Bacillus Strains, Bacillus wakoensis JCM 9140T, Bacillus akibai JCM 9157T, and Bacillus hemicellulosilyticus JCM 9152T.</title>
        <authorList>
            <person name="Yuki M."/>
            <person name="Oshima K."/>
            <person name="Suda W."/>
            <person name="Oshida Y."/>
            <person name="Kitamura K."/>
            <person name="Iida T."/>
            <person name="Hattori M."/>
            <person name="Ohkuma M."/>
        </authorList>
    </citation>
    <scope>NUCLEOTIDE SEQUENCE [LARGE SCALE GENOMIC DNA]</scope>
    <source>
        <strain evidence="18 19">JCM 9157</strain>
    </source>
</reference>
<evidence type="ECO:0000256" key="8">
    <source>
        <dbReference type="ARBA" id="ARBA00022777"/>
    </source>
</evidence>
<accession>W4QWI3</accession>
<dbReference type="InterPro" id="IPR003594">
    <property type="entry name" value="HATPase_dom"/>
</dbReference>
<gene>
    <name evidence="18" type="ORF">JCM9157_2806</name>
</gene>
<dbReference type="Gene3D" id="6.10.340.10">
    <property type="match status" value="1"/>
</dbReference>